<dbReference type="PROSITE" id="PS50850">
    <property type="entry name" value="MFS"/>
    <property type="match status" value="1"/>
</dbReference>
<gene>
    <name evidence="8" type="ORF">AGRA3207_004582</name>
</gene>
<feature type="transmembrane region" description="Helical" evidence="6">
    <location>
        <begin position="370"/>
        <end position="391"/>
    </location>
</feature>
<feature type="transmembrane region" description="Helical" evidence="6">
    <location>
        <begin position="61"/>
        <end position="80"/>
    </location>
</feature>
<dbReference type="InterPro" id="IPR005829">
    <property type="entry name" value="Sugar_transporter_CS"/>
</dbReference>
<sequence>MTNRVLSTAPSADPAREAVRACVQVTLICWVMVVIEGYDLISFGTVVPVLLDGGHGFTKGNIGWVAAAAFGGALVGALGSGWASDRYGRRPLAIASLTCFTLFTFLCGFATGPVSLGALRFLAGIGIGGIVPAASALTLEFAVPARRTLIYTIMLSGVPFGGVLAALVGIPVLEHLSWHWMFFVALGPGVALLPLVLAKLPESAEFLDAAGRHDEAERTRRRFRLPAPARPGAEDRPAAQDRHVHAEDRPGHAEDRPGHAEDRSGVAGTGVFAPRYVTASIVFALATFCGLFTWFGLATWLPGIMRKSGYPLGSSLVFLLVLNLGAVIGSLFVASATDRWGNRGVAIATYLTMTAALMVMVVKLPQPPLLAAIAIAGVGGHGGQILINAYVSRSYPAHMRARALGWSLGAGRSGTIVGPVVIGWIVGGRDPLMGFPTFAAVALLAALLLAAVPRTPAFDTTS</sequence>
<feature type="transmembrane region" description="Helical" evidence="6">
    <location>
        <begin position="281"/>
        <end position="301"/>
    </location>
</feature>
<evidence type="ECO:0000256" key="1">
    <source>
        <dbReference type="ARBA" id="ARBA00004651"/>
    </source>
</evidence>
<dbReference type="RefSeq" id="WP_231329123.1">
    <property type="nucleotide sequence ID" value="NZ_CP059572.1"/>
</dbReference>
<keyword evidence="4 6" id="KW-0472">Membrane</keyword>
<feature type="region of interest" description="Disordered" evidence="5">
    <location>
        <begin position="217"/>
        <end position="265"/>
    </location>
</feature>
<dbReference type="PANTHER" id="PTHR23508">
    <property type="entry name" value="CARBOXYLIC ACID TRANSPORTER PROTEIN HOMOLOG"/>
    <property type="match status" value="1"/>
</dbReference>
<evidence type="ECO:0000259" key="7">
    <source>
        <dbReference type="PROSITE" id="PS50850"/>
    </source>
</evidence>
<feature type="transmembrane region" description="Helical" evidence="6">
    <location>
        <begin position="178"/>
        <end position="197"/>
    </location>
</feature>
<feature type="transmembrane region" description="Helical" evidence="6">
    <location>
        <begin position="313"/>
        <end position="333"/>
    </location>
</feature>
<feature type="transmembrane region" description="Helical" evidence="6">
    <location>
        <begin position="432"/>
        <end position="452"/>
    </location>
</feature>
<feature type="compositionally biased region" description="Basic and acidic residues" evidence="5">
    <location>
        <begin position="232"/>
        <end position="264"/>
    </location>
</feature>
<name>A0ABX8QZ18_9ACTN</name>
<dbReference type="PROSITE" id="PS00217">
    <property type="entry name" value="SUGAR_TRANSPORT_2"/>
    <property type="match status" value="1"/>
</dbReference>
<feature type="transmembrane region" description="Helical" evidence="6">
    <location>
        <begin position="92"/>
        <end position="112"/>
    </location>
</feature>
<dbReference type="PANTHER" id="PTHR23508:SF10">
    <property type="entry name" value="CARBOXYLIC ACID TRANSPORTER PROTEIN HOMOLOG"/>
    <property type="match status" value="1"/>
</dbReference>
<feature type="transmembrane region" description="Helical" evidence="6">
    <location>
        <begin position="149"/>
        <end position="172"/>
    </location>
</feature>
<evidence type="ECO:0000313" key="9">
    <source>
        <dbReference type="Proteomes" id="UP001049518"/>
    </source>
</evidence>
<keyword evidence="2 6" id="KW-0812">Transmembrane</keyword>
<evidence type="ECO:0000256" key="5">
    <source>
        <dbReference type="SAM" id="MobiDB-lite"/>
    </source>
</evidence>
<dbReference type="InterPro" id="IPR020846">
    <property type="entry name" value="MFS_dom"/>
</dbReference>
<dbReference type="Proteomes" id="UP001049518">
    <property type="component" value="Chromosome"/>
</dbReference>
<keyword evidence="3 6" id="KW-1133">Transmembrane helix</keyword>
<reference evidence="8" key="1">
    <citation type="submission" date="2020-07" db="EMBL/GenBank/DDBJ databases">
        <authorList>
            <person name="Tarantini F.S."/>
            <person name="Hong K.W."/>
            <person name="Chan K.G."/>
        </authorList>
    </citation>
    <scope>NUCLEOTIDE SEQUENCE</scope>
    <source>
        <strain evidence="8">32-07</strain>
    </source>
</reference>
<accession>A0ABX8QZ18</accession>
<dbReference type="Gene3D" id="1.20.1250.20">
    <property type="entry name" value="MFS general substrate transporter like domains"/>
    <property type="match status" value="1"/>
</dbReference>
<comment type="subcellular location">
    <subcellularLocation>
        <location evidence="1">Cell membrane</location>
        <topology evidence="1">Multi-pass membrane protein</topology>
    </subcellularLocation>
</comment>
<evidence type="ECO:0000256" key="6">
    <source>
        <dbReference type="SAM" id="Phobius"/>
    </source>
</evidence>
<dbReference type="Pfam" id="PF07690">
    <property type="entry name" value="MFS_1"/>
    <property type="match status" value="1"/>
</dbReference>
<keyword evidence="9" id="KW-1185">Reference proteome</keyword>
<evidence type="ECO:0000256" key="2">
    <source>
        <dbReference type="ARBA" id="ARBA00022692"/>
    </source>
</evidence>
<feature type="transmembrane region" description="Helical" evidence="6">
    <location>
        <begin position="345"/>
        <end position="364"/>
    </location>
</feature>
<dbReference type="SUPFAM" id="SSF103473">
    <property type="entry name" value="MFS general substrate transporter"/>
    <property type="match status" value="1"/>
</dbReference>
<dbReference type="InterPro" id="IPR036259">
    <property type="entry name" value="MFS_trans_sf"/>
</dbReference>
<evidence type="ECO:0000256" key="3">
    <source>
        <dbReference type="ARBA" id="ARBA00022989"/>
    </source>
</evidence>
<feature type="domain" description="Major facilitator superfamily (MFS) profile" evidence="7">
    <location>
        <begin position="25"/>
        <end position="457"/>
    </location>
</feature>
<protein>
    <submittedName>
        <fullName evidence="8">MFS transporter</fullName>
    </submittedName>
</protein>
<organism evidence="8 9">
    <name type="scientific">Actinomadura graeca</name>
    <dbReference type="NCBI Taxonomy" id="2750812"/>
    <lineage>
        <taxon>Bacteria</taxon>
        <taxon>Bacillati</taxon>
        <taxon>Actinomycetota</taxon>
        <taxon>Actinomycetes</taxon>
        <taxon>Streptosporangiales</taxon>
        <taxon>Thermomonosporaceae</taxon>
        <taxon>Actinomadura</taxon>
    </lineage>
</organism>
<dbReference type="EMBL" id="CP059572">
    <property type="protein sequence ID" value="QXJ23434.1"/>
    <property type="molecule type" value="Genomic_DNA"/>
</dbReference>
<evidence type="ECO:0000313" key="8">
    <source>
        <dbReference type="EMBL" id="QXJ23434.1"/>
    </source>
</evidence>
<feature type="transmembrane region" description="Helical" evidence="6">
    <location>
        <begin position="118"/>
        <end position="137"/>
    </location>
</feature>
<proteinExistence type="predicted"/>
<feature type="transmembrane region" description="Helical" evidence="6">
    <location>
        <begin position="403"/>
        <end position="426"/>
    </location>
</feature>
<feature type="transmembrane region" description="Helical" evidence="6">
    <location>
        <begin position="21"/>
        <end position="41"/>
    </location>
</feature>
<dbReference type="PROSITE" id="PS00216">
    <property type="entry name" value="SUGAR_TRANSPORT_1"/>
    <property type="match status" value="1"/>
</dbReference>
<dbReference type="InterPro" id="IPR011701">
    <property type="entry name" value="MFS"/>
</dbReference>
<evidence type="ECO:0000256" key="4">
    <source>
        <dbReference type="ARBA" id="ARBA00023136"/>
    </source>
</evidence>